<keyword evidence="6" id="KW-0472">Membrane</keyword>
<dbReference type="PRINTS" id="PR00368">
    <property type="entry name" value="FADPNR"/>
</dbReference>
<evidence type="ECO:0000313" key="9">
    <source>
        <dbReference type="Proteomes" id="UP000184529"/>
    </source>
</evidence>
<dbReference type="PRINTS" id="PR00469">
    <property type="entry name" value="PNDRDTASEII"/>
</dbReference>
<keyword evidence="3" id="KW-0560">Oxidoreductase</keyword>
<dbReference type="GO" id="GO:0016668">
    <property type="term" value="F:oxidoreductase activity, acting on a sulfur group of donors, NAD(P) as acceptor"/>
    <property type="evidence" value="ECO:0007669"/>
    <property type="project" value="UniProtKB-ARBA"/>
</dbReference>
<sequence>MVRGELAMYDLVIIGMGPAGLTAAVYAARKKLSTLLIGKQYGGQMAWASGVENYIGFQYITGSELLSKFEDHVKQYPVERVEAEVVKLTRENGHFVTRTAGGEEFHSRTVIVASGKVPRRLNAPGERELTGRGVSYCAVCDAPLFAGMDVAVVGGGNSALTAAYDLIKIARQVYVVSLAEWTADPIIVDKVKNAPNLTKLVGYETVRIEGDERVAGVTLRSLDGRKEEKIIPVQGVFIEIGTVPSADFVEGLLELNEKGEIKVDCDCSTSVPGAFAAGDVSSIPEKQIIVAAGEGAKAALGAYRYLLNQ</sequence>
<evidence type="ECO:0000259" key="7">
    <source>
        <dbReference type="Pfam" id="PF07992"/>
    </source>
</evidence>
<dbReference type="InterPro" id="IPR036188">
    <property type="entry name" value="FAD/NAD-bd_sf"/>
</dbReference>
<keyword evidence="1" id="KW-0285">Flavoprotein</keyword>
<dbReference type="InterPro" id="IPR050097">
    <property type="entry name" value="Ferredoxin-NADP_redctase_2"/>
</dbReference>
<gene>
    <name evidence="8" type="ORF">SAMN02745219_00115</name>
</gene>
<evidence type="ECO:0000313" key="8">
    <source>
        <dbReference type="EMBL" id="SHI34769.1"/>
    </source>
</evidence>
<organism evidence="8 9">
    <name type="scientific">Desulfofundulus thermosubterraneus DSM 16057</name>
    <dbReference type="NCBI Taxonomy" id="1121432"/>
    <lineage>
        <taxon>Bacteria</taxon>
        <taxon>Bacillati</taxon>
        <taxon>Bacillota</taxon>
        <taxon>Clostridia</taxon>
        <taxon>Eubacteriales</taxon>
        <taxon>Peptococcaceae</taxon>
        <taxon>Desulfofundulus</taxon>
    </lineage>
</organism>
<evidence type="ECO:0000256" key="3">
    <source>
        <dbReference type="ARBA" id="ARBA00023002"/>
    </source>
</evidence>
<dbReference type="InterPro" id="IPR023753">
    <property type="entry name" value="FAD/NAD-binding_dom"/>
</dbReference>
<dbReference type="AlphaFoldDB" id="A0A1M6AE77"/>
<evidence type="ECO:0000256" key="5">
    <source>
        <dbReference type="ARBA" id="ARBA00023284"/>
    </source>
</evidence>
<reference evidence="9" key="1">
    <citation type="submission" date="2016-11" db="EMBL/GenBank/DDBJ databases">
        <authorList>
            <person name="Varghese N."/>
            <person name="Submissions S."/>
        </authorList>
    </citation>
    <scope>NUCLEOTIDE SEQUENCE [LARGE SCALE GENOMIC DNA]</scope>
    <source>
        <strain evidence="9">DSM 16057</strain>
    </source>
</reference>
<evidence type="ECO:0000256" key="6">
    <source>
        <dbReference type="SAM" id="Phobius"/>
    </source>
</evidence>
<dbReference type="Gene3D" id="3.50.50.60">
    <property type="entry name" value="FAD/NAD(P)-binding domain"/>
    <property type="match status" value="2"/>
</dbReference>
<evidence type="ECO:0000256" key="4">
    <source>
        <dbReference type="ARBA" id="ARBA00023157"/>
    </source>
</evidence>
<dbReference type="STRING" id="1121432.SAMN02745219_00115"/>
<dbReference type="SUPFAM" id="SSF51905">
    <property type="entry name" value="FAD/NAD(P)-binding domain"/>
    <property type="match status" value="1"/>
</dbReference>
<keyword evidence="6" id="KW-0812">Transmembrane</keyword>
<dbReference type="PANTHER" id="PTHR48105">
    <property type="entry name" value="THIOREDOXIN REDUCTASE 1-RELATED-RELATED"/>
    <property type="match status" value="1"/>
</dbReference>
<evidence type="ECO:0000256" key="1">
    <source>
        <dbReference type="ARBA" id="ARBA00022630"/>
    </source>
</evidence>
<dbReference type="PROSITE" id="PS00573">
    <property type="entry name" value="PYRIDINE_REDOX_2"/>
    <property type="match status" value="1"/>
</dbReference>
<keyword evidence="9" id="KW-1185">Reference proteome</keyword>
<feature type="transmembrane region" description="Helical" evidence="6">
    <location>
        <begin position="6"/>
        <end position="28"/>
    </location>
</feature>
<dbReference type="EMBL" id="FQZM01000003">
    <property type="protein sequence ID" value="SHI34769.1"/>
    <property type="molecule type" value="Genomic_DNA"/>
</dbReference>
<evidence type="ECO:0000256" key="2">
    <source>
        <dbReference type="ARBA" id="ARBA00022827"/>
    </source>
</evidence>
<keyword evidence="5" id="KW-0676">Redox-active center</keyword>
<proteinExistence type="predicted"/>
<dbReference type="InterPro" id="IPR008255">
    <property type="entry name" value="Pyr_nucl-diS_OxRdtase_2_AS"/>
</dbReference>
<dbReference type="Pfam" id="PF07992">
    <property type="entry name" value="Pyr_redox_2"/>
    <property type="match status" value="1"/>
</dbReference>
<accession>A0A1M6AE77</accession>
<dbReference type="Proteomes" id="UP000184529">
    <property type="component" value="Unassembled WGS sequence"/>
</dbReference>
<keyword evidence="6" id="KW-1133">Transmembrane helix</keyword>
<name>A0A1M6AE77_9FIRM</name>
<feature type="domain" description="FAD/NAD(P)-binding" evidence="7">
    <location>
        <begin position="9"/>
        <end position="292"/>
    </location>
</feature>
<keyword evidence="2" id="KW-0274">FAD</keyword>
<keyword evidence="4" id="KW-1015">Disulfide bond</keyword>
<protein>
    <submittedName>
        <fullName evidence="8">Alkyl hydroperoxide reductase subunit F</fullName>
    </submittedName>
</protein>